<name>A0A3N2S8T4_9ENTR</name>
<dbReference type="AlphaFoldDB" id="A0A3N2S8T4"/>
<sequence>MAQLGGTALQHTPDFKSDLLHSLVSVSSNLSRYPNIGYHSLSASLAFLRCRRLISPFTAVTMNCAFVSPSSRLLSKSATTSCGKRAFSCCDLLLVEPVAIPESPCVRCDSVYAKKMAIKDLKCDSLKCSFKSKGAIHLVSARPGSVPPLTGSLTKPLIGVTVMAEQQHTQTRPEFTWRFLSTSERYPTAKPFVIYVNASSEQEARDTMPGVNLIFAARLPYHAFQVLEVRHA</sequence>
<dbReference type="Proteomes" id="UP000268051">
    <property type="component" value="Unassembled WGS sequence"/>
</dbReference>
<reference evidence="1 2" key="1">
    <citation type="submission" date="2018-10" db="EMBL/GenBank/DDBJ databases">
        <title>Horizontal transference of carbapenem resistance between Klebsiella pneumoniae and Kluyvera ascorbata during abdominal infection: a case report.</title>
        <authorList>
            <person name="Raro O.H.F."/>
            <person name="Lima-Morales D."/>
            <person name="Barth A.L."/>
            <person name="Paim T.G.S."/>
            <person name="Mott M.P."/>
            <person name="Riche C.V.W."/>
            <person name="Teixeira U.F."/>
            <person name="Waechter F."/>
            <person name="Dias C.A.G."/>
        </authorList>
    </citation>
    <scope>NUCLEOTIDE SEQUENCE [LARGE SCALE GENOMIC DNA]</scope>
    <source>
        <strain evidence="1 2">OT2</strain>
    </source>
</reference>
<dbReference type="NCBIfam" id="NF033153">
    <property type="entry name" value="phage_ICD_like"/>
    <property type="match status" value="1"/>
</dbReference>
<gene>
    <name evidence="1" type="ORF">EB837_06830</name>
</gene>
<proteinExistence type="predicted"/>
<dbReference type="EMBL" id="RHFN01000005">
    <property type="protein sequence ID" value="ROU16114.1"/>
    <property type="molecule type" value="Genomic_DNA"/>
</dbReference>
<keyword evidence="1" id="KW-0132">Cell division</keyword>
<protein>
    <submittedName>
        <fullName evidence="1">Host cell division inhibitor Icd-like protein</fullName>
    </submittedName>
</protein>
<dbReference type="GO" id="GO:0051301">
    <property type="term" value="P:cell division"/>
    <property type="evidence" value="ECO:0007669"/>
    <property type="project" value="UniProtKB-KW"/>
</dbReference>
<organism evidence="1 2">
    <name type="scientific">Kluyvera ascorbata</name>
    <dbReference type="NCBI Taxonomy" id="51288"/>
    <lineage>
        <taxon>Bacteria</taxon>
        <taxon>Pseudomonadati</taxon>
        <taxon>Pseudomonadota</taxon>
        <taxon>Gammaproteobacteria</taxon>
        <taxon>Enterobacterales</taxon>
        <taxon>Enterobacteriaceae</taxon>
        <taxon>Kluyvera</taxon>
    </lineage>
</organism>
<evidence type="ECO:0000313" key="2">
    <source>
        <dbReference type="Proteomes" id="UP000268051"/>
    </source>
</evidence>
<dbReference type="OrthoDB" id="6445882at2"/>
<comment type="caution">
    <text evidence="1">The sequence shown here is derived from an EMBL/GenBank/DDBJ whole genome shotgun (WGS) entry which is preliminary data.</text>
</comment>
<keyword evidence="1" id="KW-0131">Cell cycle</keyword>
<accession>A0A3N2S8T4</accession>
<evidence type="ECO:0000313" key="1">
    <source>
        <dbReference type="EMBL" id="ROU16114.1"/>
    </source>
</evidence>